<evidence type="ECO:0000256" key="4">
    <source>
        <dbReference type="ARBA" id="ARBA00022741"/>
    </source>
</evidence>
<dbReference type="CDD" id="cd03241">
    <property type="entry name" value="ABC_RecN"/>
    <property type="match status" value="1"/>
</dbReference>
<evidence type="ECO:0000259" key="9">
    <source>
        <dbReference type="Pfam" id="PF02463"/>
    </source>
</evidence>
<dbReference type="PANTHER" id="PTHR11059:SF0">
    <property type="entry name" value="DNA REPAIR PROTEIN RECN"/>
    <property type="match status" value="1"/>
</dbReference>
<evidence type="ECO:0000256" key="3">
    <source>
        <dbReference type="ARBA" id="ARBA00021315"/>
    </source>
</evidence>
<dbReference type="GO" id="GO:0009432">
    <property type="term" value="P:SOS response"/>
    <property type="evidence" value="ECO:0007669"/>
    <property type="project" value="TreeGrafter"/>
</dbReference>
<dbReference type="GO" id="GO:0006310">
    <property type="term" value="P:DNA recombination"/>
    <property type="evidence" value="ECO:0007669"/>
    <property type="project" value="InterPro"/>
</dbReference>
<dbReference type="PANTHER" id="PTHR11059">
    <property type="entry name" value="DNA REPAIR PROTEIN RECN"/>
    <property type="match status" value="1"/>
</dbReference>
<dbReference type="GO" id="GO:0006281">
    <property type="term" value="P:DNA repair"/>
    <property type="evidence" value="ECO:0007669"/>
    <property type="project" value="UniProtKB-KW"/>
</dbReference>
<comment type="function">
    <text evidence="1">May be involved in recombinational repair of damaged DNA.</text>
</comment>
<organism evidence="11">
    <name type="scientific">freshwater metagenome</name>
    <dbReference type="NCBI Taxonomy" id="449393"/>
    <lineage>
        <taxon>unclassified sequences</taxon>
        <taxon>metagenomes</taxon>
        <taxon>ecological metagenomes</taxon>
    </lineage>
</organism>
<dbReference type="PIRSF" id="PIRSF003128">
    <property type="entry name" value="RecN"/>
    <property type="match status" value="1"/>
</dbReference>
<dbReference type="EMBL" id="CAFBLT010000004">
    <property type="protein sequence ID" value="CAB4884499.1"/>
    <property type="molecule type" value="Genomic_DNA"/>
</dbReference>
<accession>A0A6J7RA31</accession>
<evidence type="ECO:0000256" key="6">
    <source>
        <dbReference type="ARBA" id="ARBA00022840"/>
    </source>
</evidence>
<dbReference type="GO" id="GO:0005524">
    <property type="term" value="F:ATP binding"/>
    <property type="evidence" value="ECO:0007669"/>
    <property type="project" value="UniProtKB-KW"/>
</dbReference>
<evidence type="ECO:0000256" key="5">
    <source>
        <dbReference type="ARBA" id="ARBA00022763"/>
    </source>
</evidence>
<dbReference type="GO" id="GO:0043590">
    <property type="term" value="C:bacterial nucleoid"/>
    <property type="evidence" value="ECO:0007669"/>
    <property type="project" value="TreeGrafter"/>
</dbReference>
<keyword evidence="4" id="KW-0547">Nucleotide-binding</keyword>
<reference evidence="11" key="1">
    <citation type="submission" date="2020-05" db="EMBL/GenBank/DDBJ databases">
        <authorList>
            <person name="Chiriac C."/>
            <person name="Salcher M."/>
            <person name="Ghai R."/>
            <person name="Kavagutti S V."/>
        </authorList>
    </citation>
    <scope>NUCLEOTIDE SEQUENCE</scope>
</reference>
<dbReference type="Gene3D" id="3.40.50.300">
    <property type="entry name" value="P-loop containing nucleotide triphosphate hydrolases"/>
    <property type="match status" value="2"/>
</dbReference>
<comment type="similarity">
    <text evidence="2">Belongs to the RecN family.</text>
</comment>
<evidence type="ECO:0000256" key="8">
    <source>
        <dbReference type="ARBA" id="ARBA00033408"/>
    </source>
</evidence>
<keyword evidence="7" id="KW-0234">DNA repair</keyword>
<protein>
    <recommendedName>
        <fullName evidence="3">DNA repair protein RecN</fullName>
    </recommendedName>
    <alternativeName>
        <fullName evidence="8">Recombination protein N</fullName>
    </alternativeName>
</protein>
<evidence type="ECO:0000256" key="2">
    <source>
        <dbReference type="ARBA" id="ARBA00009441"/>
    </source>
</evidence>
<evidence type="ECO:0000256" key="1">
    <source>
        <dbReference type="ARBA" id="ARBA00003618"/>
    </source>
</evidence>
<sequence length="529" mass="56696">MLLELHVAGLGVIDDSRIEFGPGLSALTGETGAGKTLLVDALDLVLGGRPRRGLVQSGRSALIEARFLDEVTGEEVILAREIPSEGRARAWIDGRMASVNALSERAVGLCDIHGQHEHQSLLSAGAFRRALDSYGQIDTTALDEARAAVRLLETERHSLGGTPEEIERERALLEYQIAEIDAAGIEGFDERERLLEEIKMLEGAGSLRNVLEHALETLDVTEESNPRDVLAETRLALEGYESFDELRGALSTAESLLDDLGSELRKASELVEENPERLTFANERLSLLHHLCRRYGPTLDDVSLKRKEFGSQLATLLNAEDARLSLDERSRAATLVLENVAQKVLSKRQHAAPAMVRDLLARLSSLALEHASLEITLEGESGDRVDLLFSANPGLALAPVSAVASGGELARLMLAIRLALPGETPTMIFDEVDAGIGGSTAVALASALKDVSSHAQVLVVTHLAQVAAMASCQVSVSKDVGDSATLATAKVITGDERVREIARMLSGQPENETALEHARELLHAGGSAT</sequence>
<feature type="domain" description="RecF/RecN/SMC N-terminal" evidence="9">
    <location>
        <begin position="15"/>
        <end position="478"/>
    </location>
</feature>
<keyword evidence="6" id="KW-0067">ATP-binding</keyword>
<gene>
    <name evidence="10" type="ORF">UFOPK3427_01904</name>
    <name evidence="11" type="ORF">UFOPK4112_01182</name>
</gene>
<dbReference type="InterPro" id="IPR004604">
    <property type="entry name" value="DNA_recomb/repair_RecN"/>
</dbReference>
<dbReference type="Pfam" id="PF02463">
    <property type="entry name" value="SMC_N"/>
    <property type="match status" value="1"/>
</dbReference>
<dbReference type="AlphaFoldDB" id="A0A6J7RA31"/>
<evidence type="ECO:0000313" key="11">
    <source>
        <dbReference type="EMBL" id="CAB5025500.1"/>
    </source>
</evidence>
<proteinExistence type="inferred from homology"/>
<dbReference type="InterPro" id="IPR027417">
    <property type="entry name" value="P-loop_NTPase"/>
</dbReference>
<dbReference type="EMBL" id="CAFBPM010000011">
    <property type="protein sequence ID" value="CAB5025500.1"/>
    <property type="molecule type" value="Genomic_DNA"/>
</dbReference>
<keyword evidence="5" id="KW-0227">DNA damage</keyword>
<evidence type="ECO:0000313" key="10">
    <source>
        <dbReference type="EMBL" id="CAB4884499.1"/>
    </source>
</evidence>
<dbReference type="SUPFAM" id="SSF52540">
    <property type="entry name" value="P-loop containing nucleoside triphosphate hydrolases"/>
    <property type="match status" value="1"/>
</dbReference>
<name>A0A6J7RA31_9ZZZZ</name>
<evidence type="ECO:0000256" key="7">
    <source>
        <dbReference type="ARBA" id="ARBA00023204"/>
    </source>
</evidence>
<dbReference type="InterPro" id="IPR003395">
    <property type="entry name" value="RecF/RecN/SMC_N"/>
</dbReference>